<dbReference type="Pfam" id="PF12911">
    <property type="entry name" value="OppC_N"/>
    <property type="match status" value="1"/>
</dbReference>
<dbReference type="Proteomes" id="UP001629214">
    <property type="component" value="Unassembled WGS sequence"/>
</dbReference>
<comment type="similarity">
    <text evidence="7">Belongs to the binding-protein-dependent transport system permease family.</text>
</comment>
<gene>
    <name evidence="9" type="ORF">PQR63_15975</name>
</gene>
<dbReference type="Gene3D" id="1.10.3720.10">
    <property type="entry name" value="MetI-like"/>
    <property type="match status" value="1"/>
</dbReference>
<evidence type="ECO:0000256" key="1">
    <source>
        <dbReference type="ARBA" id="ARBA00004651"/>
    </source>
</evidence>
<evidence type="ECO:0000256" key="4">
    <source>
        <dbReference type="ARBA" id="ARBA00022692"/>
    </source>
</evidence>
<evidence type="ECO:0000313" key="10">
    <source>
        <dbReference type="Proteomes" id="UP001629214"/>
    </source>
</evidence>
<evidence type="ECO:0000256" key="5">
    <source>
        <dbReference type="ARBA" id="ARBA00022989"/>
    </source>
</evidence>
<keyword evidence="6 7" id="KW-0472">Membrane</keyword>
<evidence type="ECO:0000313" key="9">
    <source>
        <dbReference type="EMBL" id="MFL9879898.1"/>
    </source>
</evidence>
<reference evidence="9 10" key="1">
    <citation type="journal article" date="2024" name="Chem. Sci.">
        <title>Discovery of megapolipeptins by genome mining of a Burkholderiales bacteria collection.</title>
        <authorList>
            <person name="Paulo B.S."/>
            <person name="Recchia M.J.J."/>
            <person name="Lee S."/>
            <person name="Fergusson C.H."/>
            <person name="Romanowski S.B."/>
            <person name="Hernandez A."/>
            <person name="Krull N."/>
            <person name="Liu D.Y."/>
            <person name="Cavanagh H."/>
            <person name="Bos A."/>
            <person name="Gray C.A."/>
            <person name="Murphy B.T."/>
            <person name="Linington R.G."/>
            <person name="Eustaquio A.S."/>
        </authorList>
    </citation>
    <scope>NUCLEOTIDE SEQUENCE [LARGE SCALE GENOMIC DNA]</scope>
    <source>
        <strain evidence="9 10">RL21-008-BIB-B</strain>
    </source>
</reference>
<feature type="transmembrane region" description="Helical" evidence="7">
    <location>
        <begin position="277"/>
        <end position="298"/>
    </location>
</feature>
<comment type="caution">
    <text evidence="9">The sequence shown here is derived from an EMBL/GenBank/DDBJ whole genome shotgun (WGS) entry which is preliminary data.</text>
</comment>
<dbReference type="InterPro" id="IPR000515">
    <property type="entry name" value="MetI-like"/>
</dbReference>
<dbReference type="PANTHER" id="PTHR43386:SF26">
    <property type="entry name" value="ABC TRANSPORTER PERMEASE PROTEIN"/>
    <property type="match status" value="1"/>
</dbReference>
<evidence type="ECO:0000256" key="3">
    <source>
        <dbReference type="ARBA" id="ARBA00022475"/>
    </source>
</evidence>
<protein>
    <submittedName>
        <fullName evidence="9">ABC transporter permease</fullName>
    </submittedName>
</protein>
<feature type="transmembrane region" description="Helical" evidence="7">
    <location>
        <begin position="110"/>
        <end position="135"/>
    </location>
</feature>
<dbReference type="SUPFAM" id="SSF161098">
    <property type="entry name" value="MetI-like"/>
    <property type="match status" value="1"/>
</dbReference>
<accession>A0ABW8ZC70</accession>
<comment type="subcellular location">
    <subcellularLocation>
        <location evidence="1 7">Cell membrane</location>
        <topology evidence="1 7">Multi-pass membrane protein</topology>
    </subcellularLocation>
</comment>
<keyword evidence="3" id="KW-1003">Cell membrane</keyword>
<dbReference type="RefSeq" id="WP_408169101.1">
    <property type="nucleotide sequence ID" value="NZ_JAQQFR010000010.1"/>
</dbReference>
<name>A0ABW8ZC70_9BURK</name>
<evidence type="ECO:0000256" key="6">
    <source>
        <dbReference type="ARBA" id="ARBA00023136"/>
    </source>
</evidence>
<keyword evidence="4 7" id="KW-0812">Transmembrane</keyword>
<keyword evidence="5 7" id="KW-1133">Transmembrane helix</keyword>
<keyword evidence="2 7" id="KW-0813">Transport</keyword>
<dbReference type="EMBL" id="JAQQFR010000010">
    <property type="protein sequence ID" value="MFL9879898.1"/>
    <property type="molecule type" value="Genomic_DNA"/>
</dbReference>
<proteinExistence type="inferred from homology"/>
<organism evidence="9 10">
    <name type="scientific">Herbaspirillum rhizosphaerae</name>
    <dbReference type="NCBI Taxonomy" id="346179"/>
    <lineage>
        <taxon>Bacteria</taxon>
        <taxon>Pseudomonadati</taxon>
        <taxon>Pseudomonadota</taxon>
        <taxon>Betaproteobacteria</taxon>
        <taxon>Burkholderiales</taxon>
        <taxon>Oxalobacteraceae</taxon>
        <taxon>Herbaspirillum</taxon>
    </lineage>
</organism>
<evidence type="ECO:0000256" key="7">
    <source>
        <dbReference type="RuleBase" id="RU363032"/>
    </source>
</evidence>
<evidence type="ECO:0000259" key="8">
    <source>
        <dbReference type="PROSITE" id="PS50928"/>
    </source>
</evidence>
<dbReference type="PANTHER" id="PTHR43386">
    <property type="entry name" value="OLIGOPEPTIDE TRANSPORT SYSTEM PERMEASE PROTEIN APPC"/>
    <property type="match status" value="1"/>
</dbReference>
<dbReference type="CDD" id="cd06261">
    <property type="entry name" value="TM_PBP2"/>
    <property type="match status" value="1"/>
</dbReference>
<evidence type="ECO:0000256" key="2">
    <source>
        <dbReference type="ARBA" id="ARBA00022448"/>
    </source>
</evidence>
<feature type="domain" description="ABC transmembrane type-1" evidence="8">
    <location>
        <begin position="108"/>
        <end position="298"/>
    </location>
</feature>
<sequence>MTQEEVRAKVAALSAFQTPRRESPWRRVMRGFLASKTAMFGLAVAVLLMIAALAAPWLTPQNPYDLMQLDVLDARLHPGSANGLGTFTYWLGTDGQGRDLYSAILYGLRISVGIGVGSALLAGVIGTLIGLLAAYAGGKVDALLMRFADLVLSFPSILVSMLILAYLGKGIFNVMATLVVLEWAYYARTARGQALVERQKEYVEAARGLGVSGWRIMVRHILPNCLPPLIVIGTLQIARAITLEATLSFLGLGVPITEPSLGLLISNGYQYMLSGEYWISFYPGIALLVVIVAINMVGDRLRDVMNPRWQK</sequence>
<feature type="transmembrane region" description="Helical" evidence="7">
    <location>
        <begin position="37"/>
        <end position="58"/>
    </location>
</feature>
<dbReference type="Pfam" id="PF00528">
    <property type="entry name" value="BPD_transp_1"/>
    <property type="match status" value="1"/>
</dbReference>
<dbReference type="InterPro" id="IPR025966">
    <property type="entry name" value="OppC_N"/>
</dbReference>
<dbReference type="PROSITE" id="PS50928">
    <property type="entry name" value="ABC_TM1"/>
    <property type="match status" value="1"/>
</dbReference>
<dbReference type="InterPro" id="IPR050366">
    <property type="entry name" value="BP-dependent_transpt_permease"/>
</dbReference>
<dbReference type="InterPro" id="IPR035906">
    <property type="entry name" value="MetI-like_sf"/>
</dbReference>
<keyword evidence="10" id="KW-1185">Reference proteome</keyword>